<sequence>MVDDYYSFKRDLLNQTSCFSEKDVRELVGEYAGIIASNRRCSFIKGINDLILVLEKRDHVSSDNYSELRNIVNRLPAEGRNKMLARLSNRRTVDPGDYSNNNGPRNTPPHSSTQDTSSNNNALPAYVLDLVSCEIGIKWREFARKLCLREGDLNIIENNCRNNFKSCAYESLVLFQSRSINKQNMRRDLLQALGKARRKDLQDKVEEYFANMD</sequence>
<dbReference type="Gene3D" id="1.10.533.10">
    <property type="entry name" value="Death Domain, Fas"/>
    <property type="match status" value="1"/>
</dbReference>
<evidence type="ECO:0000313" key="3">
    <source>
        <dbReference type="EMBL" id="KAK7873272.1"/>
    </source>
</evidence>
<comment type="caution">
    <text evidence="3">The sequence shown here is derived from an EMBL/GenBank/DDBJ whole genome shotgun (WGS) entry which is preliminary data.</text>
</comment>
<dbReference type="GO" id="GO:0007165">
    <property type="term" value="P:signal transduction"/>
    <property type="evidence" value="ECO:0007669"/>
    <property type="project" value="InterPro"/>
</dbReference>
<evidence type="ECO:0000259" key="2">
    <source>
        <dbReference type="PROSITE" id="PS50017"/>
    </source>
</evidence>
<protein>
    <recommendedName>
        <fullName evidence="2">Death domain-containing protein</fullName>
    </recommendedName>
</protein>
<organism evidence="3 4">
    <name type="scientific">Gryllus longicercus</name>
    <dbReference type="NCBI Taxonomy" id="2509291"/>
    <lineage>
        <taxon>Eukaryota</taxon>
        <taxon>Metazoa</taxon>
        <taxon>Ecdysozoa</taxon>
        <taxon>Arthropoda</taxon>
        <taxon>Hexapoda</taxon>
        <taxon>Insecta</taxon>
        <taxon>Pterygota</taxon>
        <taxon>Neoptera</taxon>
        <taxon>Polyneoptera</taxon>
        <taxon>Orthoptera</taxon>
        <taxon>Ensifera</taxon>
        <taxon>Gryllidea</taxon>
        <taxon>Grylloidea</taxon>
        <taxon>Gryllidae</taxon>
        <taxon>Gryllinae</taxon>
        <taxon>Gryllus</taxon>
    </lineage>
</organism>
<name>A0AAN9WAC4_9ORTH</name>
<dbReference type="Pfam" id="PF00531">
    <property type="entry name" value="Death"/>
    <property type="match status" value="1"/>
</dbReference>
<dbReference type="InterPro" id="IPR011029">
    <property type="entry name" value="DEATH-like_dom_sf"/>
</dbReference>
<reference evidence="3 4" key="1">
    <citation type="submission" date="2024-03" db="EMBL/GenBank/DDBJ databases">
        <title>The genome assembly and annotation of the cricket Gryllus longicercus Weissman &amp; Gray.</title>
        <authorList>
            <person name="Szrajer S."/>
            <person name="Gray D."/>
            <person name="Ylla G."/>
        </authorList>
    </citation>
    <scope>NUCLEOTIDE SEQUENCE [LARGE SCALE GENOMIC DNA]</scope>
    <source>
        <strain evidence="3">DAG 2021-001</strain>
        <tissue evidence="3">Whole body minus gut</tissue>
    </source>
</reference>
<feature type="compositionally biased region" description="Polar residues" evidence="1">
    <location>
        <begin position="98"/>
        <end position="119"/>
    </location>
</feature>
<dbReference type="EMBL" id="JAZDUA010000015">
    <property type="protein sequence ID" value="KAK7873272.1"/>
    <property type="molecule type" value="Genomic_DNA"/>
</dbReference>
<feature type="domain" description="Death" evidence="2">
    <location>
        <begin position="124"/>
        <end position="209"/>
    </location>
</feature>
<dbReference type="SUPFAM" id="SSF47986">
    <property type="entry name" value="DEATH domain"/>
    <property type="match status" value="1"/>
</dbReference>
<dbReference type="InterPro" id="IPR000488">
    <property type="entry name" value="Death_dom"/>
</dbReference>
<dbReference type="PROSITE" id="PS50017">
    <property type="entry name" value="DEATH_DOMAIN"/>
    <property type="match status" value="1"/>
</dbReference>
<evidence type="ECO:0000313" key="4">
    <source>
        <dbReference type="Proteomes" id="UP001378592"/>
    </source>
</evidence>
<gene>
    <name evidence="3" type="ORF">R5R35_011339</name>
</gene>
<proteinExistence type="predicted"/>
<accession>A0AAN9WAC4</accession>
<evidence type="ECO:0000256" key="1">
    <source>
        <dbReference type="SAM" id="MobiDB-lite"/>
    </source>
</evidence>
<keyword evidence="4" id="KW-1185">Reference proteome</keyword>
<dbReference type="CDD" id="cd01670">
    <property type="entry name" value="Death"/>
    <property type="match status" value="1"/>
</dbReference>
<dbReference type="Proteomes" id="UP001378592">
    <property type="component" value="Unassembled WGS sequence"/>
</dbReference>
<feature type="region of interest" description="Disordered" evidence="1">
    <location>
        <begin position="90"/>
        <end position="119"/>
    </location>
</feature>
<dbReference type="AlphaFoldDB" id="A0AAN9WAC4"/>